<dbReference type="GO" id="GO:0006281">
    <property type="term" value="P:DNA repair"/>
    <property type="evidence" value="ECO:0007669"/>
    <property type="project" value="UniProtKB-KW"/>
</dbReference>
<evidence type="ECO:0000256" key="1">
    <source>
        <dbReference type="ARBA" id="ARBA00022722"/>
    </source>
</evidence>
<protein>
    <submittedName>
        <fullName evidence="9">Tyrosyl-DNA phosphodiesterase</fullName>
    </submittedName>
</protein>
<evidence type="ECO:0000313" key="10">
    <source>
        <dbReference type="Proteomes" id="UP000054893"/>
    </source>
</evidence>
<evidence type="ECO:0000256" key="7">
    <source>
        <dbReference type="PIRSR" id="PIRSR610347-2"/>
    </source>
</evidence>
<evidence type="ECO:0000256" key="5">
    <source>
        <dbReference type="ARBA" id="ARBA00023204"/>
    </source>
</evidence>
<accession>A0A158HGM5</accession>
<keyword evidence="5" id="KW-0234">DNA repair</keyword>
<dbReference type="EMBL" id="FCOC02000016">
    <property type="protein sequence ID" value="SAL43121.1"/>
    <property type="molecule type" value="Genomic_DNA"/>
</dbReference>
<proteinExistence type="predicted"/>
<organism evidence="9 10">
    <name type="scientific">Caballeronia sordidicola</name>
    <name type="common">Burkholderia sordidicola</name>
    <dbReference type="NCBI Taxonomy" id="196367"/>
    <lineage>
        <taxon>Bacteria</taxon>
        <taxon>Pseudomonadati</taxon>
        <taxon>Pseudomonadota</taxon>
        <taxon>Betaproteobacteria</taxon>
        <taxon>Burkholderiales</taxon>
        <taxon>Burkholderiaceae</taxon>
        <taxon>Caballeronia</taxon>
    </lineage>
</organism>
<dbReference type="GO" id="GO:0003690">
    <property type="term" value="F:double-stranded DNA binding"/>
    <property type="evidence" value="ECO:0007669"/>
    <property type="project" value="TreeGrafter"/>
</dbReference>
<feature type="active site" description="Proton donor/acceptor" evidence="6">
    <location>
        <position position="343"/>
    </location>
</feature>
<evidence type="ECO:0000256" key="4">
    <source>
        <dbReference type="ARBA" id="ARBA00022839"/>
    </source>
</evidence>
<dbReference type="GO" id="GO:0017005">
    <property type="term" value="F:3'-tyrosyl-DNA phosphodiesterase activity"/>
    <property type="evidence" value="ECO:0007669"/>
    <property type="project" value="TreeGrafter"/>
</dbReference>
<evidence type="ECO:0000256" key="6">
    <source>
        <dbReference type="PIRSR" id="PIRSR610347-1"/>
    </source>
</evidence>
<dbReference type="Gene3D" id="3.30.870.10">
    <property type="entry name" value="Endonuclease Chain A"/>
    <property type="match status" value="1"/>
</dbReference>
<dbReference type="InterPro" id="IPR010347">
    <property type="entry name" value="Tdp1"/>
</dbReference>
<dbReference type="AlphaFoldDB" id="A0A158HGM5"/>
<keyword evidence="2" id="KW-0227">DNA damage</keyword>
<dbReference type="GO" id="GO:0004527">
    <property type="term" value="F:exonuclease activity"/>
    <property type="evidence" value="ECO:0007669"/>
    <property type="project" value="UniProtKB-KW"/>
</dbReference>
<sequence>MATSSTKRKLLAPQWKPLAGIGRSDIGRLLGALLTTYDPPDPSVLIEHYLSHWLGLENSYVSETDDRLRYFAELEAALRGIKGRIAIVSSGGDSPACAEGWIWNYIARFQVGATGAAAQHAKLWMFHYEATEAGASQTLEIVISSANLTQPGLSNQIQSGWRCVVPLTSTGSNAREKGWGCLPNFIAELGRASGVDSVRIADWRELLRRAACPEGVEFVASVAGKHSPATLRTRDTAWGVSGLANLWSRKHPRQLTVLTPTFGRWDRDAFEQWCETAAVEPHNVASAWICCEHPWADNWQLDPSSEHALTDAGMQWREIAVPDGVKQSPLGDEHKQEDRRWSHAKLYELREGNQRRLLVTSANFSASAWGQWNQDGKLEIGNFELGVAFPVRDAFGSRLGQGEFVRHTCEVDYSRDAEQQIGWLAADWDGKTLQIGCRAQCPLVARIEVTVARAKSIRHHRVAWSNGVPSRAAFAWSEAKGDIPIAVTVTTMKGELRTTPIHDTRTSDDSRLLCPDYDEAKLREAADILLEEKYGYARIPDEGDRKRSGNGKRKGAAGGDYAVDAYLDARRRFRCVDNWWNHLQSANENLRKQIVSDGRQLYERWHKAGQSAPHLGERIAARIAADELQLRIRQNK</sequence>
<dbReference type="Proteomes" id="UP000054893">
    <property type="component" value="Unassembled WGS sequence"/>
</dbReference>
<dbReference type="SUPFAM" id="SSF56024">
    <property type="entry name" value="Phospholipase D/nuclease"/>
    <property type="match status" value="1"/>
</dbReference>
<evidence type="ECO:0000256" key="3">
    <source>
        <dbReference type="ARBA" id="ARBA00022801"/>
    </source>
</evidence>
<dbReference type="RefSeq" id="WP_060857663.1">
    <property type="nucleotide sequence ID" value="NZ_FCOC02000016.1"/>
</dbReference>
<dbReference type="PANTHER" id="PTHR12415">
    <property type="entry name" value="TYROSYL-DNA PHOSPHODIESTERASE 1"/>
    <property type="match status" value="1"/>
</dbReference>
<dbReference type="OrthoDB" id="9148728at2"/>
<reference evidence="9 10" key="1">
    <citation type="submission" date="2016-01" db="EMBL/GenBank/DDBJ databases">
        <authorList>
            <person name="Oliw E.H."/>
        </authorList>
    </citation>
    <scope>NUCLEOTIDE SEQUENCE [LARGE SCALE GENOMIC DNA]</scope>
    <source>
        <strain evidence="9">LMG 22029</strain>
    </source>
</reference>
<dbReference type="GO" id="GO:0003697">
    <property type="term" value="F:single-stranded DNA binding"/>
    <property type="evidence" value="ECO:0007669"/>
    <property type="project" value="TreeGrafter"/>
</dbReference>
<gene>
    <name evidence="9" type="ORF">AWB64_04589</name>
</gene>
<dbReference type="Pfam" id="PF06087">
    <property type="entry name" value="Tyr-DNA_phospho"/>
    <property type="match status" value="2"/>
</dbReference>
<evidence type="ECO:0000256" key="2">
    <source>
        <dbReference type="ARBA" id="ARBA00022763"/>
    </source>
</evidence>
<name>A0A158HGM5_CABSO</name>
<feature type="binding site" evidence="7">
    <location>
        <position position="345"/>
    </location>
    <ligand>
        <name>substrate</name>
    </ligand>
</feature>
<evidence type="ECO:0000256" key="8">
    <source>
        <dbReference type="PIRSR" id="PIRSR610347-3"/>
    </source>
</evidence>
<keyword evidence="3" id="KW-0378">Hydrolase</keyword>
<dbReference type="PANTHER" id="PTHR12415:SF0">
    <property type="entry name" value="TYROSYL-DNA PHOSPHODIESTERASE 1"/>
    <property type="match status" value="1"/>
</dbReference>
<keyword evidence="1" id="KW-0540">Nuclease</keyword>
<keyword evidence="4" id="KW-0269">Exonuclease</keyword>
<evidence type="ECO:0000313" key="9">
    <source>
        <dbReference type="EMBL" id="SAL43121.1"/>
    </source>
</evidence>
<feature type="site" description="Interaction with DNA" evidence="8">
    <location>
        <position position="365"/>
    </location>
</feature>